<feature type="domain" description="DUF6570" evidence="1">
    <location>
        <begin position="89"/>
        <end position="196"/>
    </location>
</feature>
<name>A0A814NR86_9BILA</name>
<sequence>MSNHQNFFTPTTRINIPNVTSLAKVSTSSSIVIIRNHEPNILNKTTKRPLAIESEICRQNKRLRSNDSLEMTPPFAVPGIDALDLETKKAFEDLTVVEEILISPILALMSVFRLPGGALTNRGFCANFSQDIQPIVTLLPRLPRYIPLIILKKKDQTNKTRNFIDNKHRVLTCLNFLFKNNPQYIAYNITIDENAIQQLPENSIPDNLREVECPEDDLVLDKGPELNERNENFDVDGDFYNTFVEDEENQILLDDRMKNAINFPQASQNSLNEFQTDALCSLAFPKLLPNDAGDPTRKARIKDVSEALGFKHLMKSVAKSYKNEEFYYAWAKHQKFKFWAYDRLRRHMSLEQCKIFLKHNVHEANLTINDLKNIINKPQ</sequence>
<evidence type="ECO:0000259" key="1">
    <source>
        <dbReference type="Pfam" id="PF20209"/>
    </source>
</evidence>
<dbReference type="Pfam" id="PF20209">
    <property type="entry name" value="DUF6570"/>
    <property type="match status" value="1"/>
</dbReference>
<keyword evidence="3" id="KW-1185">Reference proteome</keyword>
<dbReference type="Proteomes" id="UP000663879">
    <property type="component" value="Unassembled WGS sequence"/>
</dbReference>
<evidence type="ECO:0000313" key="3">
    <source>
        <dbReference type="Proteomes" id="UP000663879"/>
    </source>
</evidence>
<evidence type="ECO:0000313" key="2">
    <source>
        <dbReference type="EMBL" id="CAF1095519.1"/>
    </source>
</evidence>
<comment type="caution">
    <text evidence="2">The sequence shown here is derived from an EMBL/GenBank/DDBJ whole genome shotgun (WGS) entry which is preliminary data.</text>
</comment>
<dbReference type="AlphaFoldDB" id="A0A814NR86"/>
<dbReference type="OrthoDB" id="2869144at2759"/>
<dbReference type="InterPro" id="IPR046700">
    <property type="entry name" value="DUF6570"/>
</dbReference>
<gene>
    <name evidence="2" type="ORF">OXX778_LOCUS20886</name>
</gene>
<dbReference type="EMBL" id="CAJNOC010007273">
    <property type="protein sequence ID" value="CAF1095519.1"/>
    <property type="molecule type" value="Genomic_DNA"/>
</dbReference>
<reference evidence="2" key="1">
    <citation type="submission" date="2021-02" db="EMBL/GenBank/DDBJ databases">
        <authorList>
            <person name="Nowell W R."/>
        </authorList>
    </citation>
    <scope>NUCLEOTIDE SEQUENCE</scope>
    <source>
        <strain evidence="2">Ploen Becks lab</strain>
    </source>
</reference>
<proteinExistence type="predicted"/>
<accession>A0A814NR86</accession>
<organism evidence="2 3">
    <name type="scientific">Brachionus calyciflorus</name>
    <dbReference type="NCBI Taxonomy" id="104777"/>
    <lineage>
        <taxon>Eukaryota</taxon>
        <taxon>Metazoa</taxon>
        <taxon>Spiralia</taxon>
        <taxon>Gnathifera</taxon>
        <taxon>Rotifera</taxon>
        <taxon>Eurotatoria</taxon>
        <taxon>Monogononta</taxon>
        <taxon>Pseudotrocha</taxon>
        <taxon>Ploima</taxon>
        <taxon>Brachionidae</taxon>
        <taxon>Brachionus</taxon>
    </lineage>
</organism>
<protein>
    <recommendedName>
        <fullName evidence="1">DUF6570 domain-containing protein</fullName>
    </recommendedName>
</protein>